<evidence type="ECO:0000256" key="4">
    <source>
        <dbReference type="ARBA" id="ARBA00022692"/>
    </source>
</evidence>
<feature type="transmembrane region" description="Helical" evidence="10">
    <location>
        <begin position="64"/>
        <end position="86"/>
    </location>
</feature>
<dbReference type="PIRSF" id="PIRSF037006">
    <property type="entry name" value="Wax_synthase"/>
    <property type="match status" value="1"/>
</dbReference>
<evidence type="ECO:0000256" key="7">
    <source>
        <dbReference type="ARBA" id="ARBA00023136"/>
    </source>
</evidence>
<evidence type="ECO:0000313" key="12">
    <source>
        <dbReference type="EMBL" id="KAK2639860.1"/>
    </source>
</evidence>
<comment type="subcellular location">
    <subcellularLocation>
        <location evidence="1">Membrane</location>
        <topology evidence="1">Multi-pass membrane protein</topology>
    </subcellularLocation>
</comment>
<feature type="transmembrane region" description="Helical" evidence="10">
    <location>
        <begin position="15"/>
        <end position="33"/>
    </location>
</feature>
<protein>
    <recommendedName>
        <fullName evidence="11">Wax synthase domain-containing protein</fullName>
    </recommendedName>
</protein>
<feature type="domain" description="Wax synthase" evidence="11">
    <location>
        <begin position="206"/>
        <end position="295"/>
    </location>
</feature>
<accession>A0AAD9TPJ3</accession>
<keyword evidence="13" id="KW-1185">Reference proteome</keyword>
<dbReference type="GO" id="GO:0008374">
    <property type="term" value="F:O-acyltransferase activity"/>
    <property type="evidence" value="ECO:0007669"/>
    <property type="project" value="InterPro"/>
</dbReference>
<sequence length="368" mass="42469">MIGGDGADDGEIKKLLKVWIISITSLSYCYLISSRFPKGLARILSLLPIISLFTLLPLNLSNFHFIGVTSFFLTWLANFKLLLFAFDQGPLSSPTKLFHFILVASLPIKIKPHPPPKSPPKPSPSHQNSKNINKSHQPQFPRPIIKPILLLIKVVILVLLFLVYDYREYFSHYVLLCLYCFHMYLELEMLLSVFAIPARFLGFELEPQFNEPYLTTSLQDFWGSRWNLMVTSILRPTVYYPVRRISMYIIGASRKDWAQLLGVVATFVVSGLMHELIYYYFARVHPTWEVTWFFVLHGVCVAIEIVVKRVVADRWRLHRAVSGPLSLGFLAATGFWLFFPQLLRNKSDEKALREMSILVDFIKRVVKL</sequence>
<evidence type="ECO:0000259" key="11">
    <source>
        <dbReference type="Pfam" id="PF13813"/>
    </source>
</evidence>
<feature type="compositionally biased region" description="Polar residues" evidence="9">
    <location>
        <begin position="127"/>
        <end position="138"/>
    </location>
</feature>
<dbReference type="GO" id="GO:0016020">
    <property type="term" value="C:membrane"/>
    <property type="evidence" value="ECO:0007669"/>
    <property type="project" value="UniProtKB-SubCell"/>
</dbReference>
<keyword evidence="5 10" id="KW-1133">Transmembrane helix</keyword>
<gene>
    <name evidence="12" type="ORF">Ddye_027655</name>
</gene>
<evidence type="ECO:0000256" key="2">
    <source>
        <dbReference type="ARBA" id="ARBA00007282"/>
    </source>
</evidence>
<evidence type="ECO:0000256" key="1">
    <source>
        <dbReference type="ARBA" id="ARBA00004141"/>
    </source>
</evidence>
<feature type="transmembrane region" description="Helical" evidence="10">
    <location>
        <begin position="170"/>
        <end position="196"/>
    </location>
</feature>
<dbReference type="PANTHER" id="PTHR31595">
    <property type="entry name" value="LONG-CHAIN-ALCOHOL O-FATTY-ACYLTRANSFERASE 3-RELATED"/>
    <property type="match status" value="1"/>
</dbReference>
<dbReference type="Proteomes" id="UP001280121">
    <property type="component" value="Unassembled WGS sequence"/>
</dbReference>
<dbReference type="GO" id="GO:0006629">
    <property type="term" value="P:lipid metabolic process"/>
    <property type="evidence" value="ECO:0007669"/>
    <property type="project" value="UniProtKB-KW"/>
</dbReference>
<evidence type="ECO:0000256" key="6">
    <source>
        <dbReference type="ARBA" id="ARBA00023098"/>
    </source>
</evidence>
<proteinExistence type="inferred from homology"/>
<feature type="region of interest" description="Disordered" evidence="9">
    <location>
        <begin position="114"/>
        <end position="138"/>
    </location>
</feature>
<evidence type="ECO:0000256" key="3">
    <source>
        <dbReference type="ARBA" id="ARBA00022679"/>
    </source>
</evidence>
<dbReference type="EMBL" id="JANJYI010000008">
    <property type="protein sequence ID" value="KAK2639860.1"/>
    <property type="molecule type" value="Genomic_DNA"/>
</dbReference>
<reference evidence="12" key="1">
    <citation type="journal article" date="2023" name="Plant J.">
        <title>Genome sequences and population genomics provide insights into the demographic history, inbreeding, and mutation load of two 'living fossil' tree species of Dipteronia.</title>
        <authorList>
            <person name="Feng Y."/>
            <person name="Comes H.P."/>
            <person name="Chen J."/>
            <person name="Zhu S."/>
            <person name="Lu R."/>
            <person name="Zhang X."/>
            <person name="Li P."/>
            <person name="Qiu J."/>
            <person name="Olsen K.M."/>
            <person name="Qiu Y."/>
        </authorList>
    </citation>
    <scope>NUCLEOTIDE SEQUENCE</scope>
    <source>
        <strain evidence="12">KIB01</strain>
    </source>
</reference>
<dbReference type="Pfam" id="PF13813">
    <property type="entry name" value="MBOAT_2"/>
    <property type="match status" value="1"/>
</dbReference>
<name>A0AAD9TPJ3_9ROSI</name>
<keyword evidence="7 10" id="KW-0472">Membrane</keyword>
<evidence type="ECO:0000256" key="10">
    <source>
        <dbReference type="SAM" id="Phobius"/>
    </source>
</evidence>
<feature type="transmembrane region" description="Helical" evidence="10">
    <location>
        <begin position="319"/>
        <end position="339"/>
    </location>
</feature>
<keyword evidence="6" id="KW-0443">Lipid metabolism</keyword>
<evidence type="ECO:0000256" key="8">
    <source>
        <dbReference type="ARBA" id="ARBA00023315"/>
    </source>
</evidence>
<evidence type="ECO:0000256" key="9">
    <source>
        <dbReference type="SAM" id="MobiDB-lite"/>
    </source>
</evidence>
<dbReference type="PANTHER" id="PTHR31595:SF70">
    <property type="entry name" value="LONG-CHAIN-ALCOHOL O-FATTY-ACYLTRANSFERASE 3-RELATED"/>
    <property type="match status" value="1"/>
</dbReference>
<dbReference type="AlphaFoldDB" id="A0AAD9TPJ3"/>
<evidence type="ECO:0000256" key="5">
    <source>
        <dbReference type="ARBA" id="ARBA00022989"/>
    </source>
</evidence>
<dbReference type="InterPro" id="IPR032805">
    <property type="entry name" value="Wax_synthase_dom"/>
</dbReference>
<dbReference type="InterPro" id="IPR017088">
    <property type="entry name" value="Wax_synthase_Magnoliopsida"/>
</dbReference>
<evidence type="ECO:0000313" key="13">
    <source>
        <dbReference type="Proteomes" id="UP001280121"/>
    </source>
</evidence>
<comment type="similarity">
    <text evidence="2">Belongs to the wax synthase family.</text>
</comment>
<feature type="transmembrane region" description="Helical" evidence="10">
    <location>
        <begin position="287"/>
        <end position="307"/>
    </location>
</feature>
<feature type="transmembrane region" description="Helical" evidence="10">
    <location>
        <begin position="40"/>
        <end position="58"/>
    </location>
</feature>
<dbReference type="InterPro" id="IPR044851">
    <property type="entry name" value="Wax_synthase"/>
</dbReference>
<keyword evidence="3" id="KW-0808">Transferase</keyword>
<keyword evidence="8" id="KW-0012">Acyltransferase</keyword>
<keyword evidence="4 10" id="KW-0812">Transmembrane</keyword>
<comment type="caution">
    <text evidence="12">The sequence shown here is derived from an EMBL/GenBank/DDBJ whole genome shotgun (WGS) entry which is preliminary data.</text>
</comment>
<feature type="transmembrane region" description="Helical" evidence="10">
    <location>
        <begin position="144"/>
        <end position="164"/>
    </location>
</feature>
<organism evidence="12 13">
    <name type="scientific">Dipteronia dyeriana</name>
    <dbReference type="NCBI Taxonomy" id="168575"/>
    <lineage>
        <taxon>Eukaryota</taxon>
        <taxon>Viridiplantae</taxon>
        <taxon>Streptophyta</taxon>
        <taxon>Embryophyta</taxon>
        <taxon>Tracheophyta</taxon>
        <taxon>Spermatophyta</taxon>
        <taxon>Magnoliopsida</taxon>
        <taxon>eudicotyledons</taxon>
        <taxon>Gunneridae</taxon>
        <taxon>Pentapetalae</taxon>
        <taxon>rosids</taxon>
        <taxon>malvids</taxon>
        <taxon>Sapindales</taxon>
        <taxon>Sapindaceae</taxon>
        <taxon>Hippocastanoideae</taxon>
        <taxon>Acereae</taxon>
        <taxon>Dipteronia</taxon>
    </lineage>
</organism>
<feature type="compositionally biased region" description="Pro residues" evidence="9">
    <location>
        <begin position="114"/>
        <end position="123"/>
    </location>
</feature>
<feature type="transmembrane region" description="Helical" evidence="10">
    <location>
        <begin position="257"/>
        <end position="281"/>
    </location>
</feature>